<sequence length="101" mass="11769">MADRQINSTRQPLPKISQVYLKISIGLRVPYQHSQSTDRNQRSKTTFFSLADLARSANNGHIVWLKTVKTKTPTTVYITFEPKMLTYKRGQKREKRKANMK</sequence>
<dbReference type="AlphaFoldDB" id="A0A3S1CC27"/>
<keyword evidence="2" id="KW-1185">Reference proteome</keyword>
<dbReference type="Proteomes" id="UP000271974">
    <property type="component" value="Unassembled WGS sequence"/>
</dbReference>
<organism evidence="1 2">
    <name type="scientific">Elysia chlorotica</name>
    <name type="common">Eastern emerald elysia</name>
    <name type="synonym">Sea slug</name>
    <dbReference type="NCBI Taxonomy" id="188477"/>
    <lineage>
        <taxon>Eukaryota</taxon>
        <taxon>Metazoa</taxon>
        <taxon>Spiralia</taxon>
        <taxon>Lophotrochozoa</taxon>
        <taxon>Mollusca</taxon>
        <taxon>Gastropoda</taxon>
        <taxon>Heterobranchia</taxon>
        <taxon>Euthyneura</taxon>
        <taxon>Panpulmonata</taxon>
        <taxon>Sacoglossa</taxon>
        <taxon>Placobranchoidea</taxon>
        <taxon>Plakobranchidae</taxon>
        <taxon>Elysia</taxon>
    </lineage>
</organism>
<accession>A0A3S1CC27</accession>
<dbReference type="EMBL" id="RQTK01000079">
    <property type="protein sequence ID" value="RUS88569.1"/>
    <property type="molecule type" value="Genomic_DNA"/>
</dbReference>
<protein>
    <submittedName>
        <fullName evidence="1">Uncharacterized protein</fullName>
    </submittedName>
</protein>
<proteinExistence type="predicted"/>
<reference evidence="1 2" key="1">
    <citation type="submission" date="2019-01" db="EMBL/GenBank/DDBJ databases">
        <title>A draft genome assembly of the solar-powered sea slug Elysia chlorotica.</title>
        <authorList>
            <person name="Cai H."/>
            <person name="Li Q."/>
            <person name="Fang X."/>
            <person name="Li J."/>
            <person name="Curtis N.E."/>
            <person name="Altenburger A."/>
            <person name="Shibata T."/>
            <person name="Feng M."/>
            <person name="Maeda T."/>
            <person name="Schwartz J.A."/>
            <person name="Shigenobu S."/>
            <person name="Lundholm N."/>
            <person name="Nishiyama T."/>
            <person name="Yang H."/>
            <person name="Hasebe M."/>
            <person name="Li S."/>
            <person name="Pierce S.K."/>
            <person name="Wang J."/>
        </authorList>
    </citation>
    <scope>NUCLEOTIDE SEQUENCE [LARGE SCALE GENOMIC DNA]</scope>
    <source>
        <strain evidence="1">EC2010</strain>
        <tissue evidence="1">Whole organism of an adult</tissue>
    </source>
</reference>
<name>A0A3S1CC27_ELYCH</name>
<evidence type="ECO:0000313" key="2">
    <source>
        <dbReference type="Proteomes" id="UP000271974"/>
    </source>
</evidence>
<evidence type="ECO:0000313" key="1">
    <source>
        <dbReference type="EMBL" id="RUS88569.1"/>
    </source>
</evidence>
<gene>
    <name evidence="1" type="ORF">EGW08_003669</name>
</gene>
<comment type="caution">
    <text evidence="1">The sequence shown here is derived from an EMBL/GenBank/DDBJ whole genome shotgun (WGS) entry which is preliminary data.</text>
</comment>